<comment type="caution">
    <text evidence="4">The sequence shown here is derived from an EMBL/GenBank/DDBJ whole genome shotgun (WGS) entry which is preliminary data.</text>
</comment>
<dbReference type="PRINTS" id="PR00038">
    <property type="entry name" value="HTHLUXR"/>
</dbReference>
<protein>
    <submittedName>
        <fullName evidence="4">LuxR family transcriptional regulator</fullName>
    </submittedName>
</protein>
<dbReference type="OrthoDB" id="3178131at2"/>
<dbReference type="Pfam" id="PF13191">
    <property type="entry name" value="AAA_16"/>
    <property type="match status" value="1"/>
</dbReference>
<organism evidence="4 5">
    <name type="scientific">Acrocarpospora corrugata</name>
    <dbReference type="NCBI Taxonomy" id="35763"/>
    <lineage>
        <taxon>Bacteria</taxon>
        <taxon>Bacillati</taxon>
        <taxon>Actinomycetota</taxon>
        <taxon>Actinomycetes</taxon>
        <taxon>Streptosporangiales</taxon>
        <taxon>Streptosporangiaceae</taxon>
        <taxon>Acrocarpospora</taxon>
    </lineage>
</organism>
<dbReference type="GO" id="GO:0004016">
    <property type="term" value="F:adenylate cyclase activity"/>
    <property type="evidence" value="ECO:0007669"/>
    <property type="project" value="TreeGrafter"/>
</dbReference>
<dbReference type="SUPFAM" id="SSF46894">
    <property type="entry name" value="C-terminal effector domain of the bipartite response regulators"/>
    <property type="match status" value="1"/>
</dbReference>
<dbReference type="InterPro" id="IPR036388">
    <property type="entry name" value="WH-like_DNA-bd_sf"/>
</dbReference>
<dbReference type="PANTHER" id="PTHR16305">
    <property type="entry name" value="TESTICULAR SOLUBLE ADENYLYL CYCLASE"/>
    <property type="match status" value="1"/>
</dbReference>
<proteinExistence type="predicted"/>
<accession>A0A5M3VQG0</accession>
<dbReference type="InterPro" id="IPR011990">
    <property type="entry name" value="TPR-like_helical_dom_sf"/>
</dbReference>
<dbReference type="AlphaFoldDB" id="A0A5M3VQG0"/>
<dbReference type="EMBL" id="BLAD01000035">
    <property type="protein sequence ID" value="GER98259.1"/>
    <property type="molecule type" value="Genomic_DNA"/>
</dbReference>
<dbReference type="GO" id="GO:0006355">
    <property type="term" value="P:regulation of DNA-templated transcription"/>
    <property type="evidence" value="ECO:0007669"/>
    <property type="project" value="InterPro"/>
</dbReference>
<evidence type="ECO:0000259" key="3">
    <source>
        <dbReference type="PROSITE" id="PS50043"/>
    </source>
</evidence>
<dbReference type="SUPFAM" id="SSF48452">
    <property type="entry name" value="TPR-like"/>
    <property type="match status" value="1"/>
</dbReference>
<gene>
    <name evidence="4" type="ORF">Acor_03210</name>
</gene>
<dbReference type="Gene3D" id="3.40.50.300">
    <property type="entry name" value="P-loop containing nucleotide triphosphate hydrolases"/>
    <property type="match status" value="1"/>
</dbReference>
<dbReference type="PROSITE" id="PS00622">
    <property type="entry name" value="HTH_LUXR_1"/>
    <property type="match status" value="1"/>
</dbReference>
<dbReference type="InterPro" id="IPR016032">
    <property type="entry name" value="Sig_transdc_resp-reg_C-effctor"/>
</dbReference>
<dbReference type="Gene3D" id="1.10.10.10">
    <property type="entry name" value="Winged helix-like DNA-binding domain superfamily/Winged helix DNA-binding domain"/>
    <property type="match status" value="1"/>
</dbReference>
<dbReference type="GO" id="GO:0005737">
    <property type="term" value="C:cytoplasm"/>
    <property type="evidence" value="ECO:0007669"/>
    <property type="project" value="TreeGrafter"/>
</dbReference>
<evidence type="ECO:0000256" key="2">
    <source>
        <dbReference type="ARBA" id="ARBA00022840"/>
    </source>
</evidence>
<keyword evidence="1" id="KW-0547">Nucleotide-binding</keyword>
<dbReference type="Proteomes" id="UP000334990">
    <property type="component" value="Unassembled WGS sequence"/>
</dbReference>
<dbReference type="SMART" id="SM00421">
    <property type="entry name" value="HTH_LUXR"/>
    <property type="match status" value="1"/>
</dbReference>
<dbReference type="InterPro" id="IPR041664">
    <property type="entry name" value="AAA_16"/>
</dbReference>
<dbReference type="InterPro" id="IPR027417">
    <property type="entry name" value="P-loop_NTPase"/>
</dbReference>
<dbReference type="GO" id="GO:0003677">
    <property type="term" value="F:DNA binding"/>
    <property type="evidence" value="ECO:0007669"/>
    <property type="project" value="InterPro"/>
</dbReference>
<evidence type="ECO:0000313" key="5">
    <source>
        <dbReference type="Proteomes" id="UP000334990"/>
    </source>
</evidence>
<keyword evidence="2" id="KW-0067">ATP-binding</keyword>
<dbReference type="SUPFAM" id="SSF52540">
    <property type="entry name" value="P-loop containing nucleoside triphosphate hydrolases"/>
    <property type="match status" value="1"/>
</dbReference>
<dbReference type="PANTHER" id="PTHR16305:SF35">
    <property type="entry name" value="TRANSCRIPTIONAL ACTIVATOR DOMAIN"/>
    <property type="match status" value="1"/>
</dbReference>
<dbReference type="PROSITE" id="PS50043">
    <property type="entry name" value="HTH_LUXR_2"/>
    <property type="match status" value="1"/>
</dbReference>
<dbReference type="Pfam" id="PF00196">
    <property type="entry name" value="GerE"/>
    <property type="match status" value="1"/>
</dbReference>
<name>A0A5M3VQG0_9ACTN</name>
<keyword evidence="5" id="KW-1185">Reference proteome</keyword>
<reference evidence="4 5" key="1">
    <citation type="submission" date="2019-10" db="EMBL/GenBank/DDBJ databases">
        <title>Whole genome shotgun sequence of Acrocarpospora corrugata NBRC 13972.</title>
        <authorList>
            <person name="Ichikawa N."/>
            <person name="Kimura A."/>
            <person name="Kitahashi Y."/>
            <person name="Komaki H."/>
            <person name="Oguchi A."/>
        </authorList>
    </citation>
    <scope>NUCLEOTIDE SEQUENCE [LARGE SCALE GENOMIC DNA]</scope>
    <source>
        <strain evidence="4 5">NBRC 13972</strain>
    </source>
</reference>
<dbReference type="CDD" id="cd06170">
    <property type="entry name" value="LuxR_C_like"/>
    <property type="match status" value="1"/>
</dbReference>
<feature type="domain" description="HTH luxR-type" evidence="3">
    <location>
        <begin position="836"/>
        <end position="899"/>
    </location>
</feature>
<evidence type="ECO:0000313" key="4">
    <source>
        <dbReference type="EMBL" id="GER98259.1"/>
    </source>
</evidence>
<evidence type="ECO:0000256" key="1">
    <source>
        <dbReference type="ARBA" id="ARBA00022741"/>
    </source>
</evidence>
<sequence>MYQRPPAPLLQSVTILADLRETLVGRVQERAELAAQLALARAGSPRLVLVEGPCGMGKTALVRSALAAAPDFTVLPASGEEMETALPYGVAAQLLAPAGRPGPAADGGPIQAGGVLLEILGELQEHGPVAIVVDDAHWADAASLHALTFALRRLRADRVLVIVVTRDQSDARLPEGLRRLLADAMRLTLTGLSAAELGDLAGRIGRTLSAAALARLRSHTGGNPFYAEALLRQAPAEVLADPLGSLPAPRPYAGDVADRLAKLGAETRALVEAASVLGESCPLWQAERLAGTADAIVLLDEAVDLELLAHQFAAGDLVVSFPHPLTRAAVYQGLRPRDRTRLHRDAAKLVADGATRLRHRMRAVLRADDGLAAEMTAMAREQAAGGLWESAADHLTCAAQLTTSRRERALCHAEAVHALLQSGQVQRASEIAAGPIALPAARAFVSGALAQATGDDERALTLLEAAWRHCDPDAEPGLAGRIAGSLALLNLVHDRAGSALTWSGRARAFSVPGTDLLGYVHEVSAFLSGRGSELGELPDPAIATSGERDALIARGAIRTWRGELAGAHADLAGVVAGAGPGGMCARLLATALLAQAEVRLGRWDDALAHGTLVVSLEEDCGQYWLTPYVQALLAWPLAARGEFARAEARLREVRKPSVAAGGYLATGAAFLAAVRGDHERVVSLLWPLTRIRHASGIAEPGVLPWPDLLVEALAGVGRPAEAQAVHDRYAGLAAARGRRPALAALDRAQAALHAARGESAEAGAAFERAARAETPFERARAEFGYGAFLRRGGRRNEAAAHLTVAHALFDELRALPYLERCAQELKACGRSPAVTSGDRREGLTAQENVVARLAVAGLGNKQIAREMMLSVKTVEYHMTNILAKLAIPSRAALATRLSE</sequence>
<dbReference type="GO" id="GO:0005524">
    <property type="term" value="F:ATP binding"/>
    <property type="evidence" value="ECO:0007669"/>
    <property type="project" value="UniProtKB-KW"/>
</dbReference>
<dbReference type="InterPro" id="IPR000792">
    <property type="entry name" value="Tscrpt_reg_LuxR_C"/>
</dbReference>